<dbReference type="PANTHER" id="PTHR10476">
    <property type="entry name" value="CHARGED MULTIVESICULAR BODY PROTEIN"/>
    <property type="match status" value="1"/>
</dbReference>
<name>A0A5J4X623_9EUKA</name>
<dbReference type="EMBL" id="SNRW01000202">
    <property type="protein sequence ID" value="KAA6402680.1"/>
    <property type="molecule type" value="Genomic_DNA"/>
</dbReference>
<protein>
    <submittedName>
        <fullName evidence="1">Uncharacterized protein</fullName>
    </submittedName>
</protein>
<comment type="caution">
    <text evidence="1">The sequence shown here is derived from an EMBL/GenBank/DDBJ whole genome shotgun (WGS) entry which is preliminary data.</text>
</comment>
<proteinExistence type="predicted"/>
<evidence type="ECO:0000313" key="2">
    <source>
        <dbReference type="Proteomes" id="UP000324800"/>
    </source>
</evidence>
<gene>
    <name evidence="1" type="ORF">EZS28_001797</name>
</gene>
<organism evidence="1 2">
    <name type="scientific">Streblomastix strix</name>
    <dbReference type="NCBI Taxonomy" id="222440"/>
    <lineage>
        <taxon>Eukaryota</taxon>
        <taxon>Metamonada</taxon>
        <taxon>Preaxostyla</taxon>
        <taxon>Oxymonadida</taxon>
        <taxon>Streblomastigidae</taxon>
        <taxon>Streblomastix</taxon>
    </lineage>
</organism>
<dbReference type="Gene3D" id="6.10.140.1230">
    <property type="match status" value="1"/>
</dbReference>
<evidence type="ECO:0000313" key="1">
    <source>
        <dbReference type="EMBL" id="KAA6402680.1"/>
    </source>
</evidence>
<sequence length="202" mass="23034">MPKRIDEVIFDLRIAKKGLERKAVMMQKKANQEKEKIIKAVRENNIYGAQVHGENSVRNLNAMRLFYRQAAYLDALADKIEMDQQFRTTVDQLDRLTCILKDQVNDADIGNVNRSMEQFQQNMDKMGIQIDLIDNSMKDATDGMINKNDVDNLIVEVAAQQNLQLQGQFADMQSRMAVPLPSAPKAQQIPTAIVSDQKQYAF</sequence>
<dbReference type="InterPro" id="IPR005024">
    <property type="entry name" value="Snf7_fam"/>
</dbReference>
<dbReference type="GO" id="GO:0007034">
    <property type="term" value="P:vacuolar transport"/>
    <property type="evidence" value="ECO:0007669"/>
    <property type="project" value="InterPro"/>
</dbReference>
<dbReference type="Pfam" id="PF03357">
    <property type="entry name" value="Snf7"/>
    <property type="match status" value="1"/>
</dbReference>
<dbReference type="Proteomes" id="UP000324800">
    <property type="component" value="Unassembled WGS sequence"/>
</dbReference>
<accession>A0A5J4X623</accession>
<reference evidence="1 2" key="1">
    <citation type="submission" date="2019-03" db="EMBL/GenBank/DDBJ databases">
        <title>Single cell metagenomics reveals metabolic interactions within the superorganism composed of flagellate Streblomastix strix and complex community of Bacteroidetes bacteria on its surface.</title>
        <authorList>
            <person name="Treitli S.C."/>
            <person name="Kolisko M."/>
            <person name="Husnik F."/>
            <person name="Keeling P."/>
            <person name="Hampl V."/>
        </authorList>
    </citation>
    <scope>NUCLEOTIDE SEQUENCE [LARGE SCALE GENOMIC DNA]</scope>
    <source>
        <strain evidence="1">ST1C</strain>
    </source>
</reference>
<dbReference type="OrthoDB" id="10266568at2759"/>
<dbReference type="AlphaFoldDB" id="A0A5J4X623"/>